<keyword evidence="5" id="KW-1185">Reference proteome</keyword>
<dbReference type="PANTHER" id="PTHR21683">
    <property type="entry name" value="COILED-COIL DOMAIN-CONTAINING PROTEIN 42 LIKE-2-LIKE-RELATED"/>
    <property type="match status" value="1"/>
</dbReference>
<feature type="coiled-coil region" evidence="2">
    <location>
        <begin position="209"/>
        <end position="243"/>
    </location>
</feature>
<dbReference type="InterPro" id="IPR051147">
    <property type="entry name" value="CFAP_domain-containing"/>
</dbReference>
<feature type="coiled-coil region" evidence="2">
    <location>
        <begin position="111"/>
        <end position="145"/>
    </location>
</feature>
<dbReference type="GeneTree" id="ENSGT00730000112193"/>
<dbReference type="GO" id="GO:0005856">
    <property type="term" value="C:cytoskeleton"/>
    <property type="evidence" value="ECO:0007669"/>
    <property type="project" value="UniProtKB-ARBA"/>
</dbReference>
<protein>
    <recommendedName>
        <fullName evidence="3">DUF4200 domain-containing protein</fullName>
    </recommendedName>
</protein>
<dbReference type="PANTHER" id="PTHR21683:SF18">
    <property type="entry name" value="COILED-COIL DOMAIN-CONTAINING PROTEIN 42 HOMOLOG"/>
    <property type="match status" value="1"/>
</dbReference>
<dbReference type="AlphaFoldDB" id="A0A3Q2ZS68"/>
<evidence type="ECO:0000259" key="3">
    <source>
        <dbReference type="Pfam" id="PF13863"/>
    </source>
</evidence>
<feature type="coiled-coil region" evidence="2">
    <location>
        <begin position="47"/>
        <end position="85"/>
    </location>
</feature>
<name>A0A3Q2ZS68_KRYMA</name>
<sequence length="291" mass="34109">MATSSLPVLESDPNSQLNVEIGERRVDNIFVTQPEDAGLKTLKKTQLDQKQAELDEVDIQLAVKRQEFKNRLEALALRRSELESKQQQKTIKFEKFISENEAKRHGALKKCEATREQNVLKQREIEDLTEQLNQLRARKHILKEKTAKSKIYEDYLMKTLDHLPNRKSTSCSAHASSSSHTKMEPTVQSFLVYRDSGYDSLVMPIIRRHETLSITHQEQLQRLRQMEEEFEQGQRQLQAMKQECSVRKLVRDTQIYLSQCLFIYFFYPLSLNYLVSAHSWPAENFLNYRVS</sequence>
<reference evidence="4" key="2">
    <citation type="submission" date="2025-09" db="UniProtKB">
        <authorList>
            <consortium name="Ensembl"/>
        </authorList>
    </citation>
    <scope>IDENTIFICATION</scope>
</reference>
<organism evidence="4 5">
    <name type="scientific">Kryptolebias marmoratus</name>
    <name type="common">Mangrove killifish</name>
    <name type="synonym">Rivulus marmoratus</name>
    <dbReference type="NCBI Taxonomy" id="37003"/>
    <lineage>
        <taxon>Eukaryota</taxon>
        <taxon>Metazoa</taxon>
        <taxon>Chordata</taxon>
        <taxon>Craniata</taxon>
        <taxon>Vertebrata</taxon>
        <taxon>Euteleostomi</taxon>
        <taxon>Actinopterygii</taxon>
        <taxon>Neopterygii</taxon>
        <taxon>Teleostei</taxon>
        <taxon>Neoteleostei</taxon>
        <taxon>Acanthomorphata</taxon>
        <taxon>Ovalentaria</taxon>
        <taxon>Atherinomorphae</taxon>
        <taxon>Cyprinodontiformes</taxon>
        <taxon>Rivulidae</taxon>
        <taxon>Kryptolebias</taxon>
    </lineage>
</organism>
<dbReference type="STRING" id="37003.ENSKMAP00000005965"/>
<evidence type="ECO:0000256" key="1">
    <source>
        <dbReference type="ARBA" id="ARBA00023054"/>
    </source>
</evidence>
<feature type="domain" description="DUF4200" evidence="3">
    <location>
        <begin position="49"/>
        <end position="161"/>
    </location>
</feature>
<keyword evidence="1 2" id="KW-0175">Coiled coil</keyword>
<dbReference type="OMA" id="KCEATRE"/>
<accession>A0A3Q2ZS68</accession>
<dbReference type="InterPro" id="IPR025252">
    <property type="entry name" value="DUF4200"/>
</dbReference>
<evidence type="ECO:0000313" key="5">
    <source>
        <dbReference type="Proteomes" id="UP000264800"/>
    </source>
</evidence>
<dbReference type="Pfam" id="PF13863">
    <property type="entry name" value="DUF4200"/>
    <property type="match status" value="1"/>
</dbReference>
<dbReference type="Proteomes" id="UP000264800">
    <property type="component" value="Unplaced"/>
</dbReference>
<evidence type="ECO:0000256" key="2">
    <source>
        <dbReference type="SAM" id="Coils"/>
    </source>
</evidence>
<proteinExistence type="predicted"/>
<reference evidence="4" key="1">
    <citation type="submission" date="2025-08" db="UniProtKB">
        <authorList>
            <consortium name="Ensembl"/>
        </authorList>
    </citation>
    <scope>IDENTIFICATION</scope>
</reference>
<evidence type="ECO:0000313" key="4">
    <source>
        <dbReference type="Ensembl" id="ENSKMAP00000005965.1"/>
    </source>
</evidence>
<dbReference type="Ensembl" id="ENSKMAT00000006069.1">
    <property type="protein sequence ID" value="ENSKMAP00000005965.1"/>
    <property type="gene ID" value="ENSKMAG00000004538.1"/>
</dbReference>